<sequence length="650" mass="75372">MPFKEKCRCCLNCKGPMLSFYYEDTEVIAAGQMTIVDLLKMFTQISIARNDGFPEKICTGCLDAILRIYTFKLNCESSSDTMKQIQSSFNKSENVDDFCRTCVQSGHKMYPLKDGNLQLLKAFTRKPIPYSEGMSWKICSNCLDALKIACEFKYKCENSQVELLEQLSDVRRNSMSFPPKKFKDEINEELSEADIKKQCQDIKIKTISSGSQIGEIIEIDDDEDTEKNDDNFENHNCNENEDSVPNEESEPKERSLPVRKGFINVEDIVEAEINPEAFGEMFEINDMLETQIKVGNNDSEVIEIEDSDAESESNYLNGEPECYLSEHSVDYQRFTNRVVHDNSYQCPACYQLFHPQHFYYHFLAMHIEGNLCKLCNQEFQGSERQHVSFHQPLLYSCSECDMCFDTQLELARHLKNDHQREPAFKCKGCGEMFSKRVHRDTHEVLHEKGLLPIDAPKQDNTDGRRCPICFKIFKRRNYTLSHMMIHTGLKLYKCELCQREFPRKSSLRLHFIQIHTDLRPYKCKSCPMSFKRRDALVNHTKRFHGKFGPPRTFHPGLRPYQCNVCNKSYVTPEYLKAHKKTHTSVRAYACELCPAKFRTGSMLRKHVVVHSPDRPFVCAFCPATFKLKGHLSSHLFYVHDRKSNNDIGCS</sequence>
<feature type="compositionally biased region" description="Acidic residues" evidence="9">
    <location>
        <begin position="239"/>
        <end position="248"/>
    </location>
</feature>
<reference evidence="12 13" key="1">
    <citation type="submission" date="2020-11" db="EMBL/GenBank/DDBJ databases">
        <authorList>
            <person name="Wallbank WR R."/>
            <person name="Pardo Diaz C."/>
            <person name="Kozak K."/>
            <person name="Martin S."/>
            <person name="Jiggins C."/>
            <person name="Moest M."/>
            <person name="Warren A I."/>
            <person name="Generalovic N T."/>
            <person name="Byers J.R.P. K."/>
            <person name="Montejo-Kovacevich G."/>
            <person name="Yen C E."/>
        </authorList>
    </citation>
    <scope>NUCLEOTIDE SEQUENCE [LARGE SCALE GENOMIC DNA]</scope>
</reference>
<dbReference type="FunFam" id="3.30.160.60:FF:000870">
    <property type="entry name" value="zinc finger protein 197 isoform X1"/>
    <property type="match status" value="1"/>
</dbReference>
<keyword evidence="5 8" id="KW-0862">Zinc</keyword>
<dbReference type="GO" id="GO:0000977">
    <property type="term" value="F:RNA polymerase II transcription regulatory region sequence-specific DNA binding"/>
    <property type="evidence" value="ECO:0007669"/>
    <property type="project" value="TreeGrafter"/>
</dbReference>
<feature type="binding site" evidence="8">
    <location>
        <position position="61"/>
    </location>
    <ligand>
        <name>Zn(2+)</name>
        <dbReference type="ChEBI" id="CHEBI:29105"/>
    </ligand>
</feature>
<dbReference type="Gene3D" id="3.40.1800.20">
    <property type="match status" value="1"/>
</dbReference>
<keyword evidence="3" id="KW-0677">Repeat</keyword>
<dbReference type="PROSITE" id="PS50157">
    <property type="entry name" value="ZINC_FINGER_C2H2_2"/>
    <property type="match status" value="8"/>
</dbReference>
<evidence type="ECO:0000259" key="11">
    <source>
        <dbReference type="PROSITE" id="PS51915"/>
    </source>
</evidence>
<evidence type="ECO:0000313" key="13">
    <source>
        <dbReference type="Proteomes" id="UP000594454"/>
    </source>
</evidence>
<keyword evidence="4 7" id="KW-0863">Zinc-finger</keyword>
<dbReference type="Pfam" id="PF00096">
    <property type="entry name" value="zf-C2H2"/>
    <property type="match status" value="4"/>
</dbReference>
<feature type="domain" description="C2H2-type" evidence="10">
    <location>
        <begin position="492"/>
        <end position="520"/>
    </location>
</feature>
<feature type="domain" description="C2H2-type" evidence="10">
    <location>
        <begin position="395"/>
        <end position="423"/>
    </location>
</feature>
<keyword evidence="2 8" id="KW-0479">Metal-binding</keyword>
<feature type="region of interest" description="Disordered" evidence="9">
    <location>
        <begin position="220"/>
        <end position="255"/>
    </location>
</feature>
<dbReference type="PROSITE" id="PS51915">
    <property type="entry name" value="ZAD"/>
    <property type="match status" value="1"/>
</dbReference>
<evidence type="ECO:0000256" key="9">
    <source>
        <dbReference type="SAM" id="MobiDB-lite"/>
    </source>
</evidence>
<evidence type="ECO:0000256" key="8">
    <source>
        <dbReference type="PROSITE-ProRule" id="PRU01263"/>
    </source>
</evidence>
<dbReference type="InterPro" id="IPR012934">
    <property type="entry name" value="Znf_AD"/>
</dbReference>
<feature type="domain" description="C2H2-type" evidence="10">
    <location>
        <begin position="464"/>
        <end position="491"/>
    </location>
</feature>
<dbReference type="InterPro" id="IPR013087">
    <property type="entry name" value="Znf_C2H2_type"/>
</dbReference>
<feature type="domain" description="C2H2-type" evidence="10">
    <location>
        <begin position="521"/>
        <end position="549"/>
    </location>
</feature>
<feature type="binding site" evidence="8">
    <location>
        <position position="10"/>
    </location>
    <ligand>
        <name>Zn(2+)</name>
        <dbReference type="ChEBI" id="CHEBI:29105"/>
    </ligand>
</feature>
<dbReference type="PANTHER" id="PTHR24381">
    <property type="entry name" value="ZINC FINGER PROTEIN"/>
    <property type="match status" value="1"/>
</dbReference>
<dbReference type="OMA" id="EMFEIND"/>
<feature type="binding site" evidence="8">
    <location>
        <position position="58"/>
    </location>
    <ligand>
        <name>Zn(2+)</name>
        <dbReference type="ChEBI" id="CHEBI:29105"/>
    </ligand>
</feature>
<evidence type="ECO:0000256" key="5">
    <source>
        <dbReference type="ARBA" id="ARBA00022833"/>
    </source>
</evidence>
<dbReference type="Pfam" id="PF07776">
    <property type="entry name" value="zf-AD"/>
    <property type="match status" value="2"/>
</dbReference>
<evidence type="ECO:0000256" key="4">
    <source>
        <dbReference type="ARBA" id="ARBA00022771"/>
    </source>
</evidence>
<dbReference type="AlphaFoldDB" id="A0A7R8Z2Z5"/>
<dbReference type="InParanoid" id="A0A7R8Z2Z5"/>
<evidence type="ECO:0000256" key="1">
    <source>
        <dbReference type="ARBA" id="ARBA00004123"/>
    </source>
</evidence>
<feature type="domain" description="C2H2-type" evidence="10">
    <location>
        <begin position="588"/>
        <end position="615"/>
    </location>
</feature>
<dbReference type="EMBL" id="LR899014">
    <property type="protein sequence ID" value="CAD7093393.1"/>
    <property type="molecule type" value="Genomic_DNA"/>
</dbReference>
<dbReference type="InterPro" id="IPR036236">
    <property type="entry name" value="Znf_C2H2_sf"/>
</dbReference>
<comment type="subcellular location">
    <subcellularLocation>
        <location evidence="1">Nucleus</location>
    </subcellularLocation>
</comment>
<evidence type="ECO:0000256" key="3">
    <source>
        <dbReference type="ARBA" id="ARBA00022737"/>
    </source>
</evidence>
<dbReference type="OrthoDB" id="654211at2759"/>
<dbReference type="SMART" id="SM00868">
    <property type="entry name" value="zf-AD"/>
    <property type="match status" value="2"/>
</dbReference>
<dbReference type="PROSITE" id="PS00028">
    <property type="entry name" value="ZINC_FINGER_C2H2_1"/>
    <property type="match status" value="8"/>
</dbReference>
<feature type="domain" description="ZAD" evidence="11">
    <location>
        <begin position="5"/>
        <end position="85"/>
    </location>
</feature>
<dbReference type="SUPFAM" id="SSF57667">
    <property type="entry name" value="beta-beta-alpha zinc fingers"/>
    <property type="match status" value="5"/>
</dbReference>
<dbReference type="Gene3D" id="3.30.160.60">
    <property type="entry name" value="Classic Zinc Finger"/>
    <property type="match status" value="6"/>
</dbReference>
<dbReference type="PANTHER" id="PTHR24381:SF393">
    <property type="entry name" value="CHROMATIN-LINKED ADAPTOR FOR MSL PROTEINS, ISOFORM B"/>
    <property type="match status" value="1"/>
</dbReference>
<name>A0A7R8Z2Z5_HERIL</name>
<organism evidence="12 13">
    <name type="scientific">Hermetia illucens</name>
    <name type="common">Black soldier fly</name>
    <dbReference type="NCBI Taxonomy" id="343691"/>
    <lineage>
        <taxon>Eukaryota</taxon>
        <taxon>Metazoa</taxon>
        <taxon>Ecdysozoa</taxon>
        <taxon>Arthropoda</taxon>
        <taxon>Hexapoda</taxon>
        <taxon>Insecta</taxon>
        <taxon>Pterygota</taxon>
        <taxon>Neoptera</taxon>
        <taxon>Endopterygota</taxon>
        <taxon>Diptera</taxon>
        <taxon>Brachycera</taxon>
        <taxon>Stratiomyomorpha</taxon>
        <taxon>Stratiomyidae</taxon>
        <taxon>Hermetiinae</taxon>
        <taxon>Hermetia</taxon>
    </lineage>
</organism>
<feature type="domain" description="C2H2-type" evidence="10">
    <location>
        <begin position="424"/>
        <end position="446"/>
    </location>
</feature>
<evidence type="ECO:0000256" key="2">
    <source>
        <dbReference type="ARBA" id="ARBA00022723"/>
    </source>
</evidence>
<evidence type="ECO:0000259" key="10">
    <source>
        <dbReference type="PROSITE" id="PS50157"/>
    </source>
</evidence>
<accession>A0A7R8Z2Z5</accession>
<feature type="compositionally biased region" description="Basic and acidic residues" evidence="9">
    <location>
        <begin position="228"/>
        <end position="238"/>
    </location>
</feature>
<dbReference type="SUPFAM" id="SSF57716">
    <property type="entry name" value="Glucocorticoid receptor-like (DNA-binding domain)"/>
    <property type="match status" value="2"/>
</dbReference>
<feature type="binding site" evidence="8">
    <location>
        <position position="7"/>
    </location>
    <ligand>
        <name>Zn(2+)</name>
        <dbReference type="ChEBI" id="CHEBI:29105"/>
    </ligand>
</feature>
<keyword evidence="13" id="KW-1185">Reference proteome</keyword>
<dbReference type="GO" id="GO:0005634">
    <property type="term" value="C:nucleus"/>
    <property type="evidence" value="ECO:0007669"/>
    <property type="project" value="UniProtKB-SubCell"/>
</dbReference>
<gene>
    <name evidence="12" type="ORF">HERILL_LOCUS15678</name>
</gene>
<proteinExistence type="predicted"/>
<evidence type="ECO:0000313" key="12">
    <source>
        <dbReference type="EMBL" id="CAD7093393.1"/>
    </source>
</evidence>
<evidence type="ECO:0000256" key="6">
    <source>
        <dbReference type="ARBA" id="ARBA00023242"/>
    </source>
</evidence>
<dbReference type="GO" id="GO:0000981">
    <property type="term" value="F:DNA-binding transcription factor activity, RNA polymerase II-specific"/>
    <property type="evidence" value="ECO:0007669"/>
    <property type="project" value="TreeGrafter"/>
</dbReference>
<feature type="domain" description="C2H2-type" evidence="10">
    <location>
        <begin position="560"/>
        <end position="587"/>
    </location>
</feature>
<protein>
    <submittedName>
        <fullName evidence="12">Uncharacterized protein</fullName>
    </submittedName>
</protein>
<evidence type="ECO:0000256" key="7">
    <source>
        <dbReference type="PROSITE-ProRule" id="PRU00042"/>
    </source>
</evidence>
<feature type="domain" description="C2H2-type" evidence="10">
    <location>
        <begin position="616"/>
        <end position="644"/>
    </location>
</feature>
<dbReference type="SMART" id="SM00355">
    <property type="entry name" value="ZnF_C2H2"/>
    <property type="match status" value="9"/>
</dbReference>
<dbReference type="GO" id="GO:0008270">
    <property type="term" value="F:zinc ion binding"/>
    <property type="evidence" value="ECO:0007669"/>
    <property type="project" value="UniProtKB-UniRule"/>
</dbReference>
<dbReference type="Proteomes" id="UP000594454">
    <property type="component" value="Chromosome 6"/>
</dbReference>
<keyword evidence="6" id="KW-0539">Nucleus</keyword>